<evidence type="ECO:0000313" key="6">
    <source>
        <dbReference type="Proteomes" id="UP000265631"/>
    </source>
</evidence>
<dbReference type="Gene3D" id="1.20.1270.60">
    <property type="entry name" value="Arfaptin homology (AH) domain/BAR domain"/>
    <property type="match status" value="1"/>
</dbReference>
<keyword evidence="6" id="KW-1185">Reference proteome</keyword>
<keyword evidence="2" id="KW-0175">Coiled coil</keyword>
<feature type="domain" description="BAR" evidence="4">
    <location>
        <begin position="15"/>
        <end position="238"/>
    </location>
</feature>
<feature type="compositionally biased region" description="Polar residues" evidence="3">
    <location>
        <begin position="302"/>
        <end position="311"/>
    </location>
</feature>
<reference evidence="5 6" key="1">
    <citation type="journal article" date="2018" name="PLoS Pathog.">
        <title>Evolution of structural diversity of trichothecenes, a family of toxins produced by plant pathogenic and entomopathogenic fungi.</title>
        <authorList>
            <person name="Proctor R.H."/>
            <person name="McCormick S.P."/>
            <person name="Kim H.S."/>
            <person name="Cardoza R.E."/>
            <person name="Stanley A.M."/>
            <person name="Lindo L."/>
            <person name="Kelly A."/>
            <person name="Brown D.W."/>
            <person name="Lee T."/>
            <person name="Vaughan M.M."/>
            <person name="Alexander N.J."/>
            <person name="Busman M."/>
            <person name="Gutierrez S."/>
        </authorList>
    </citation>
    <scope>NUCLEOTIDE SEQUENCE [LARGE SCALE GENOMIC DNA]</scope>
    <source>
        <strain evidence="5 6">NRRL 13405</strain>
    </source>
</reference>
<dbReference type="SUPFAM" id="SSF103657">
    <property type="entry name" value="BAR/IMD domain-like"/>
    <property type="match status" value="1"/>
</dbReference>
<feature type="compositionally biased region" description="Basic and acidic residues" evidence="3">
    <location>
        <begin position="724"/>
        <end position="738"/>
    </location>
</feature>
<dbReference type="STRING" id="2594813.A0A395N696"/>
<evidence type="ECO:0000256" key="1">
    <source>
        <dbReference type="ARBA" id="ARBA00023127"/>
    </source>
</evidence>
<dbReference type="SUPFAM" id="SSF101447">
    <property type="entry name" value="Formin homology 2 domain (FH2 domain)"/>
    <property type="match status" value="1"/>
</dbReference>
<dbReference type="EMBL" id="PXXK01000009">
    <property type="protein sequence ID" value="RFN55169.1"/>
    <property type="molecule type" value="Genomic_DNA"/>
</dbReference>
<dbReference type="InterPro" id="IPR004148">
    <property type="entry name" value="BAR_dom"/>
</dbReference>
<dbReference type="GO" id="GO:0006357">
    <property type="term" value="P:regulation of transcription by RNA polymerase II"/>
    <property type="evidence" value="ECO:0007669"/>
    <property type="project" value="InterPro"/>
</dbReference>
<name>A0A395N696_9HYPO</name>
<accession>A0A395N696</accession>
<dbReference type="PROSITE" id="PS51021">
    <property type="entry name" value="BAR"/>
    <property type="match status" value="1"/>
</dbReference>
<dbReference type="PANTHER" id="PTHR10026">
    <property type="entry name" value="CYCLIN"/>
    <property type="match status" value="1"/>
</dbReference>
<dbReference type="GO" id="GO:0016538">
    <property type="term" value="F:cyclin-dependent protein serine/threonine kinase regulator activity"/>
    <property type="evidence" value="ECO:0007669"/>
    <property type="project" value="InterPro"/>
</dbReference>
<organism evidence="5 6">
    <name type="scientific">Fusarium flagelliforme</name>
    <dbReference type="NCBI Taxonomy" id="2675880"/>
    <lineage>
        <taxon>Eukaryota</taxon>
        <taxon>Fungi</taxon>
        <taxon>Dikarya</taxon>
        <taxon>Ascomycota</taxon>
        <taxon>Pezizomycotina</taxon>
        <taxon>Sordariomycetes</taxon>
        <taxon>Hypocreomycetidae</taxon>
        <taxon>Hypocreales</taxon>
        <taxon>Nectriaceae</taxon>
        <taxon>Fusarium</taxon>
        <taxon>Fusarium incarnatum-equiseti species complex</taxon>
    </lineage>
</organism>
<feature type="region of interest" description="Disordered" evidence="3">
    <location>
        <begin position="228"/>
        <end position="400"/>
    </location>
</feature>
<dbReference type="InterPro" id="IPR036915">
    <property type="entry name" value="Cyclin-like_sf"/>
</dbReference>
<dbReference type="CDD" id="cd20525">
    <property type="entry name" value="CYCLIN_CCNH_rpt2"/>
    <property type="match status" value="1"/>
</dbReference>
<dbReference type="InterPro" id="IPR043198">
    <property type="entry name" value="Cyclin/Ssn8"/>
</dbReference>
<feature type="compositionally biased region" description="Low complexity" evidence="3">
    <location>
        <begin position="362"/>
        <end position="378"/>
    </location>
</feature>
<dbReference type="SUPFAM" id="SSF47954">
    <property type="entry name" value="Cyclin-like"/>
    <property type="match status" value="2"/>
</dbReference>
<protein>
    <submittedName>
        <fullName evidence="5">Cyclin h</fullName>
    </submittedName>
</protein>
<evidence type="ECO:0000259" key="4">
    <source>
        <dbReference type="PROSITE" id="PS51021"/>
    </source>
</evidence>
<dbReference type="GO" id="GO:0005737">
    <property type="term" value="C:cytoplasm"/>
    <property type="evidence" value="ECO:0007669"/>
    <property type="project" value="InterPro"/>
</dbReference>
<feature type="coiled-coil region" evidence="2">
    <location>
        <begin position="127"/>
        <end position="154"/>
    </location>
</feature>
<dbReference type="CDD" id="cd20524">
    <property type="entry name" value="CYCLIN_CCNH_rpt1"/>
    <property type="match status" value="1"/>
</dbReference>
<feature type="compositionally biased region" description="Pro residues" evidence="3">
    <location>
        <begin position="284"/>
        <end position="293"/>
    </location>
</feature>
<dbReference type="SMART" id="SM00721">
    <property type="entry name" value="BAR"/>
    <property type="match status" value="1"/>
</dbReference>
<feature type="compositionally biased region" description="Basic and acidic residues" evidence="3">
    <location>
        <begin position="747"/>
        <end position="759"/>
    </location>
</feature>
<evidence type="ECO:0000313" key="5">
    <source>
        <dbReference type="EMBL" id="RFN55169.1"/>
    </source>
</evidence>
<dbReference type="Pfam" id="PF03114">
    <property type="entry name" value="BAR"/>
    <property type="match status" value="1"/>
</dbReference>
<sequence length="767" mass="86805">MHFTKKIDRAFQWAGEKMGAEARTAHSEDFKNLETEMALRQDGMEKMQRSMTGYVKWMSRRNELMEDKERGTPTSSLGRTMATHGEDFEQDSEFGNCLLSLGRANERIAGIQDSYVDAANATWLDNLDRSMAMMREYQAARKKLENRRLAYDASSGKLQKARRDDFRVEEEVRMNKAKFEETSEDVLRRMQDIKETEVDNIASLTQFLEAELEYHERCAEELRRVRQSWAGGASSPTSAPKIGRSRSNTARSWQEPRHQAVYEEPELEQEPARIPHRSPGSRLAPPPPQPARPPIGRASTYDGRSSSTATPLANLRVPGAPLTRVATDNGSYGRHDDVFSDDVSTSRSGSPDWEHRTASPATSYGSLSRSTSGLTLGKKPPPPPPNRAKKPPPPPPARRENLDALMIKNTIFAVSSSINMATEDERYRQSSQFRLWSFTPANLQELRAKTNSLAREQIAPRLATDPPPDFLTPDEEIRLVKFFTVELIRAAQFCELPTEIRATAAIFLRRFYVTNSVMTYPATDLLKTSLFFGCKAEGFFYKLNAFSEKFPNTTGEQILAGEFLLCQGIRFAFDVRHPFRALEGAILELRRRLPDEETRINKAHARARDILKFSPLVTDAYFHYAPSQIMMASLSIVDHGLLDILIPSPGQGENASQESVFANMRDKILGSVDSCRKMLEEEPPERMTDYWGTPEIVKAMKPLRKKLQKCRDPDRANLVNLQRARREQVMNKEKKAEASEDGAVFGDDSRETKRVKLENADPFGPPL</sequence>
<keyword evidence="1" id="KW-0195">Cyclin</keyword>
<dbReference type="InterPro" id="IPR031658">
    <property type="entry name" value="Cyclin_C_2"/>
</dbReference>
<dbReference type="InterPro" id="IPR027267">
    <property type="entry name" value="AH/BAR_dom_sf"/>
</dbReference>
<dbReference type="Gene3D" id="1.10.472.10">
    <property type="entry name" value="Cyclin-like"/>
    <property type="match status" value="1"/>
</dbReference>
<dbReference type="Pfam" id="PF16899">
    <property type="entry name" value="Cyclin_C_2"/>
    <property type="match status" value="1"/>
</dbReference>
<feature type="compositionally biased region" description="Pro residues" evidence="3">
    <location>
        <begin position="379"/>
        <end position="396"/>
    </location>
</feature>
<proteinExistence type="predicted"/>
<feature type="region of interest" description="Disordered" evidence="3">
    <location>
        <begin position="723"/>
        <end position="767"/>
    </location>
</feature>
<gene>
    <name evidence="5" type="ORF">FIE12Z_422</name>
</gene>
<evidence type="ECO:0000256" key="2">
    <source>
        <dbReference type="SAM" id="Coils"/>
    </source>
</evidence>
<evidence type="ECO:0000256" key="3">
    <source>
        <dbReference type="SAM" id="MobiDB-lite"/>
    </source>
</evidence>
<dbReference type="AlphaFoldDB" id="A0A395N696"/>
<dbReference type="Proteomes" id="UP000265631">
    <property type="component" value="Unassembled WGS sequence"/>
</dbReference>
<comment type="caution">
    <text evidence="5">The sequence shown here is derived from an EMBL/GenBank/DDBJ whole genome shotgun (WGS) entry which is preliminary data.</text>
</comment>
<dbReference type="CDD" id="cd07593">
    <property type="entry name" value="BAR_MUG137_fungi"/>
    <property type="match status" value="1"/>
</dbReference>